<accession>A0A9W7D9H0</accession>
<dbReference type="EMBL" id="BSXW01012601">
    <property type="protein sequence ID" value="GMF66328.1"/>
    <property type="molecule type" value="Genomic_DNA"/>
</dbReference>
<reference evidence="2" key="1">
    <citation type="submission" date="2023-04" db="EMBL/GenBank/DDBJ databases">
        <title>Phytophthora lilii NBRC 32176.</title>
        <authorList>
            <person name="Ichikawa N."/>
            <person name="Sato H."/>
            <person name="Tonouchi N."/>
        </authorList>
    </citation>
    <scope>NUCLEOTIDE SEQUENCE</scope>
    <source>
        <strain evidence="2">NBRC 32176</strain>
    </source>
</reference>
<evidence type="ECO:0000256" key="1">
    <source>
        <dbReference type="SAM" id="MobiDB-lite"/>
    </source>
</evidence>
<keyword evidence="3" id="KW-1185">Reference proteome</keyword>
<feature type="compositionally biased region" description="Low complexity" evidence="1">
    <location>
        <begin position="57"/>
        <end position="70"/>
    </location>
</feature>
<feature type="region of interest" description="Disordered" evidence="1">
    <location>
        <begin position="1"/>
        <end position="31"/>
    </location>
</feature>
<organism evidence="2 3">
    <name type="scientific">Phytophthora lilii</name>
    <dbReference type="NCBI Taxonomy" id="2077276"/>
    <lineage>
        <taxon>Eukaryota</taxon>
        <taxon>Sar</taxon>
        <taxon>Stramenopiles</taxon>
        <taxon>Oomycota</taxon>
        <taxon>Peronosporomycetes</taxon>
        <taxon>Peronosporales</taxon>
        <taxon>Peronosporaceae</taxon>
        <taxon>Phytophthora</taxon>
    </lineage>
</organism>
<sequence length="94" mass="9584">MSEAVHRPARPAPSKEQNAARTAATGFDIRPGLQPGCGRAAACTVSPVSDAGKTAEDPSAPHSDAASSASGNRTCTMKSTSTSWAREKLVDNTA</sequence>
<feature type="compositionally biased region" description="Polar residues" evidence="1">
    <location>
        <begin position="71"/>
        <end position="84"/>
    </location>
</feature>
<dbReference type="Proteomes" id="UP001165083">
    <property type="component" value="Unassembled WGS sequence"/>
</dbReference>
<proteinExistence type="predicted"/>
<feature type="region of interest" description="Disordered" evidence="1">
    <location>
        <begin position="44"/>
        <end position="94"/>
    </location>
</feature>
<protein>
    <submittedName>
        <fullName evidence="2">Unnamed protein product</fullName>
    </submittedName>
</protein>
<comment type="caution">
    <text evidence="2">The sequence shown here is derived from an EMBL/GenBank/DDBJ whole genome shotgun (WGS) entry which is preliminary data.</text>
</comment>
<gene>
    <name evidence="2" type="ORF">Plil01_001880200</name>
</gene>
<feature type="compositionally biased region" description="Basic and acidic residues" evidence="1">
    <location>
        <begin position="85"/>
        <end position="94"/>
    </location>
</feature>
<dbReference type="AlphaFoldDB" id="A0A9W7D9H0"/>
<evidence type="ECO:0000313" key="3">
    <source>
        <dbReference type="Proteomes" id="UP001165083"/>
    </source>
</evidence>
<evidence type="ECO:0000313" key="2">
    <source>
        <dbReference type="EMBL" id="GMF66328.1"/>
    </source>
</evidence>
<name>A0A9W7D9H0_9STRA</name>